<dbReference type="InterPro" id="IPR000159">
    <property type="entry name" value="RA_dom"/>
</dbReference>
<evidence type="ECO:0000259" key="12">
    <source>
        <dbReference type="PROSITE" id="PS50011"/>
    </source>
</evidence>
<dbReference type="Gene3D" id="2.30.29.30">
    <property type="entry name" value="Pleckstrin-homology domain (PH domain)/Phosphotyrosine-binding domain (PTB)"/>
    <property type="match status" value="1"/>
</dbReference>
<gene>
    <name evidence="15" type="primary">AKT3</name>
    <name evidence="15" type="ORF">HDU87_005596</name>
</gene>
<dbReference type="Pfam" id="PF00169">
    <property type="entry name" value="PH"/>
    <property type="match status" value="1"/>
</dbReference>
<dbReference type="InterPro" id="IPR000719">
    <property type="entry name" value="Prot_kinase_dom"/>
</dbReference>
<evidence type="ECO:0000259" key="13">
    <source>
        <dbReference type="PROSITE" id="PS50200"/>
    </source>
</evidence>
<dbReference type="PROSITE" id="PS00107">
    <property type="entry name" value="PROTEIN_KINASE_ATP"/>
    <property type="match status" value="1"/>
</dbReference>
<evidence type="ECO:0000259" key="11">
    <source>
        <dbReference type="PROSITE" id="PS50003"/>
    </source>
</evidence>
<dbReference type="EC" id="2.7.11.1" evidence="2"/>
<dbReference type="GO" id="GO:0007165">
    <property type="term" value="P:signal transduction"/>
    <property type="evidence" value="ECO:0007669"/>
    <property type="project" value="InterPro"/>
</dbReference>
<evidence type="ECO:0000256" key="7">
    <source>
        <dbReference type="ARBA" id="ARBA00022777"/>
    </source>
</evidence>
<feature type="region of interest" description="Disordered" evidence="10">
    <location>
        <begin position="1"/>
        <end position="34"/>
    </location>
</feature>
<proteinExistence type="inferred from homology"/>
<dbReference type="Pfam" id="PF21989">
    <property type="entry name" value="RA_2"/>
    <property type="match status" value="1"/>
</dbReference>
<dbReference type="GO" id="GO:0004674">
    <property type="term" value="F:protein serine/threonine kinase activity"/>
    <property type="evidence" value="ECO:0007669"/>
    <property type="project" value="UniProtKB-KW"/>
</dbReference>
<dbReference type="PROSITE" id="PS00108">
    <property type="entry name" value="PROTEIN_KINASE_ST"/>
    <property type="match status" value="1"/>
</dbReference>
<dbReference type="Pfam" id="PF00069">
    <property type="entry name" value="Pkinase"/>
    <property type="match status" value="1"/>
</dbReference>
<dbReference type="PROSITE" id="PS50011">
    <property type="entry name" value="PROTEIN_KINASE_DOM"/>
    <property type="match status" value="1"/>
</dbReference>
<keyword evidence="7 15" id="KW-0418">Kinase</keyword>
<dbReference type="Gene3D" id="3.30.200.20">
    <property type="entry name" value="Phosphorylase Kinase, domain 1"/>
    <property type="match status" value="1"/>
</dbReference>
<protein>
    <recommendedName>
        <fullName evidence="2">non-specific serine/threonine protein kinase</fullName>
        <ecNumber evidence="2">2.7.11.1</ecNumber>
    </recommendedName>
</protein>
<evidence type="ECO:0000256" key="8">
    <source>
        <dbReference type="ARBA" id="ARBA00022840"/>
    </source>
</evidence>
<dbReference type="SMART" id="SM00133">
    <property type="entry name" value="S_TK_X"/>
    <property type="match status" value="1"/>
</dbReference>
<keyword evidence="6 9" id="KW-0547">Nucleotide-binding</keyword>
<evidence type="ECO:0000256" key="4">
    <source>
        <dbReference type="ARBA" id="ARBA00022553"/>
    </source>
</evidence>
<sequence length="1179" mass="130676">MFSSEFSSSPNLALNHPSQRLAGQQQHQSSGIGNAESLKLRVESIRSSMNLRGTGAAAVGLPSFRFSPLTIRWPTDGGILQPGQSPATASTGLSLNSLLPPPPANPYAALSSSTGSIATHSPSTPVRITGTTPVFIYMEDDTCSMFTVVPNATVNEVRMEALQKLGFMEMVESYRVYRMETGANGESVETRIDPNTAIDYLTPPAPETIKLRMRRKSTIKWSIPVVVDERVQRTRWIIVEEVTSVEDVVRVLCTVEGKEDPTEWRLYKDDAGGPQAMAMADKPFAPWTRNEVYTLKPMNAPIRRHKLHGLLGLPSTMDMSALATQERDAAQDVKRRNEAQRSSKLSYILGIELPTVSGAVNGDANRRGGRRSISGSNEIETDVDLSQKHTRSRSVSERGSIYGVEAAGARERKRSIQVTGGKKFSASENFRHTVAGDSFRDRIVDEEEPTVDQERGKRAEKLADFFGVAKQKHVDQLHGIIKKQNNTGKAERMAVSPETQDITNFTVRIYFGNLTYSGIRLPVQATATHAKGLLLTKLMINNSGEQFGLFVHAPQGVEREMTADERLYDVMLKWSQNEYFLFKQRPVKNLLRHKRMNSMQSADSLMSLDELSDAKRVAKLAGFFGIDPKQASSASICEPGSEASDLQKIFTVLATSGSRDGMQASRRSFSASGNSVSGSRPFVLSTVVYKEGWIHCYQGLAKKSWVSNWAKLDNGQLVLRPNLKDEAITVETAATVGAAPPLVLANCTVKSADFSLYKRPHVFTVTTKDWTPTSVGGRVVLCARNEAEAADWINCIKVSGRVGGGGPSTPTTSNWSDKSLPLVPSETPCDTEERIAPAALPATTNQGMSMADFELHRVIGRGKFAKVLLCSRRSTQKVYAIKVLTKRHSLDPKDPSFNPVSESQILRSIHHPFIVGLHYAFQSANRLYLVMEYINGGELYFHIAHYGRFCEYRARFYAAELLLGLMCLHGKGIIYRDLKLENILLTKDGHVKITDFGLSKQEDEGEDDLSVESAEEVSVVGTLEYLAPEVLYGYQHTAAADIWALGVVMFEMLCAFHPFYSDDRQEIQDNIVTAPIDFPAYVSPVAQSLMRRVLERDPDKRICGADMKKHVFFKGIDWEKLFNKELPVPFVPQLTDELDVSFFEDEFTTSDPSLSPADSMVALSSNRMENFSLRSFSQF</sequence>
<dbReference type="SUPFAM" id="SSF50729">
    <property type="entry name" value="PH domain-like"/>
    <property type="match status" value="1"/>
</dbReference>
<dbReference type="PROSITE" id="PS50200">
    <property type="entry name" value="RA"/>
    <property type="match status" value="1"/>
</dbReference>
<evidence type="ECO:0000313" key="16">
    <source>
        <dbReference type="Proteomes" id="UP001212152"/>
    </source>
</evidence>
<feature type="binding site" evidence="9">
    <location>
        <position position="882"/>
    </location>
    <ligand>
        <name>ATP</name>
        <dbReference type="ChEBI" id="CHEBI:30616"/>
    </ligand>
</feature>
<dbReference type="InterPro" id="IPR000961">
    <property type="entry name" value="AGC-kinase_C"/>
</dbReference>
<dbReference type="InterPro" id="IPR011009">
    <property type="entry name" value="Kinase-like_dom_sf"/>
</dbReference>
<dbReference type="AlphaFoldDB" id="A0AAD5TGH1"/>
<dbReference type="SUPFAM" id="SSF56112">
    <property type="entry name" value="Protein kinase-like (PK-like)"/>
    <property type="match status" value="1"/>
</dbReference>
<dbReference type="Gene3D" id="1.10.510.10">
    <property type="entry name" value="Transferase(Phosphotransferase) domain 1"/>
    <property type="match status" value="1"/>
</dbReference>
<dbReference type="FunFam" id="1.10.510.10:FF:000008">
    <property type="entry name" value="Non-specific serine/threonine protein kinase"/>
    <property type="match status" value="1"/>
</dbReference>
<feature type="region of interest" description="Disordered" evidence="10">
    <location>
        <begin position="358"/>
        <end position="397"/>
    </location>
</feature>
<dbReference type="PROSITE" id="PS50003">
    <property type="entry name" value="PH_DOMAIN"/>
    <property type="match status" value="1"/>
</dbReference>
<dbReference type="InterPro" id="IPR045270">
    <property type="entry name" value="STKc_AGC"/>
</dbReference>
<evidence type="ECO:0000256" key="2">
    <source>
        <dbReference type="ARBA" id="ARBA00012513"/>
    </source>
</evidence>
<evidence type="ECO:0000256" key="10">
    <source>
        <dbReference type="SAM" id="MobiDB-lite"/>
    </source>
</evidence>
<dbReference type="InterPro" id="IPR017441">
    <property type="entry name" value="Protein_kinase_ATP_BS"/>
</dbReference>
<name>A0AAD5TGH1_9FUNG</name>
<feature type="domain" description="Protein kinase" evidence="12">
    <location>
        <begin position="853"/>
        <end position="1113"/>
    </location>
</feature>
<evidence type="ECO:0000256" key="6">
    <source>
        <dbReference type="ARBA" id="ARBA00022741"/>
    </source>
</evidence>
<dbReference type="SMART" id="SM00220">
    <property type="entry name" value="S_TKc"/>
    <property type="match status" value="1"/>
</dbReference>
<feature type="domain" description="Ras-associating" evidence="13">
    <location>
        <begin position="503"/>
        <end position="587"/>
    </location>
</feature>
<evidence type="ECO:0000256" key="1">
    <source>
        <dbReference type="ARBA" id="ARBA00006935"/>
    </source>
</evidence>
<dbReference type="PROSITE" id="PS51285">
    <property type="entry name" value="AGC_KINASE_CTER"/>
    <property type="match status" value="1"/>
</dbReference>
<dbReference type="Proteomes" id="UP001212152">
    <property type="component" value="Unassembled WGS sequence"/>
</dbReference>
<dbReference type="SUPFAM" id="SSF54236">
    <property type="entry name" value="Ubiquitin-like"/>
    <property type="match status" value="1"/>
</dbReference>
<dbReference type="PANTHER" id="PTHR24351">
    <property type="entry name" value="RIBOSOMAL PROTEIN S6 KINASE"/>
    <property type="match status" value="1"/>
</dbReference>
<comment type="similarity">
    <text evidence="1">Belongs to the protein kinase superfamily. AGC Ser/Thr protein kinase family. RAC subfamily.</text>
</comment>
<evidence type="ECO:0000256" key="5">
    <source>
        <dbReference type="ARBA" id="ARBA00022679"/>
    </source>
</evidence>
<dbReference type="InterPro" id="IPR008271">
    <property type="entry name" value="Ser/Thr_kinase_AS"/>
</dbReference>
<dbReference type="InterPro" id="IPR011993">
    <property type="entry name" value="PH-like_dom_sf"/>
</dbReference>
<dbReference type="Pfam" id="PF00433">
    <property type="entry name" value="Pkinase_C"/>
    <property type="match status" value="1"/>
</dbReference>
<dbReference type="FunFam" id="3.30.200.20:FF:000042">
    <property type="entry name" value="Aurora kinase A"/>
    <property type="match status" value="1"/>
</dbReference>
<keyword evidence="3" id="KW-0723">Serine/threonine-protein kinase</keyword>
<feature type="compositionally biased region" description="Polar residues" evidence="10">
    <location>
        <begin position="1"/>
        <end position="32"/>
    </location>
</feature>
<dbReference type="InterPro" id="IPR017892">
    <property type="entry name" value="Pkinase_C"/>
</dbReference>
<dbReference type="SMART" id="SM00233">
    <property type="entry name" value="PH"/>
    <property type="match status" value="1"/>
</dbReference>
<organism evidence="15 16">
    <name type="scientific">Geranomyces variabilis</name>
    <dbReference type="NCBI Taxonomy" id="109894"/>
    <lineage>
        <taxon>Eukaryota</taxon>
        <taxon>Fungi</taxon>
        <taxon>Fungi incertae sedis</taxon>
        <taxon>Chytridiomycota</taxon>
        <taxon>Chytridiomycota incertae sedis</taxon>
        <taxon>Chytridiomycetes</taxon>
        <taxon>Spizellomycetales</taxon>
        <taxon>Powellomycetaceae</taxon>
        <taxon>Geranomyces</taxon>
    </lineage>
</organism>
<comment type="caution">
    <text evidence="15">The sequence shown here is derived from an EMBL/GenBank/DDBJ whole genome shotgun (WGS) entry which is preliminary data.</text>
</comment>
<dbReference type="InterPro" id="IPR029071">
    <property type="entry name" value="Ubiquitin-like_domsf"/>
</dbReference>
<reference evidence="15" key="1">
    <citation type="submission" date="2020-05" db="EMBL/GenBank/DDBJ databases">
        <title>Phylogenomic resolution of chytrid fungi.</title>
        <authorList>
            <person name="Stajich J.E."/>
            <person name="Amses K."/>
            <person name="Simmons R."/>
            <person name="Seto K."/>
            <person name="Myers J."/>
            <person name="Bonds A."/>
            <person name="Quandt C.A."/>
            <person name="Barry K."/>
            <person name="Liu P."/>
            <person name="Grigoriev I."/>
            <person name="Longcore J.E."/>
            <person name="James T.Y."/>
        </authorList>
    </citation>
    <scope>NUCLEOTIDE SEQUENCE</scope>
    <source>
        <strain evidence="15">JEL0379</strain>
    </source>
</reference>
<dbReference type="CDD" id="cd05123">
    <property type="entry name" value="STKc_AGC"/>
    <property type="match status" value="1"/>
</dbReference>
<evidence type="ECO:0000256" key="9">
    <source>
        <dbReference type="PROSITE-ProRule" id="PRU10141"/>
    </source>
</evidence>
<dbReference type="SMART" id="SM00314">
    <property type="entry name" value="RA"/>
    <property type="match status" value="1"/>
</dbReference>
<feature type="domain" description="PH" evidence="11">
    <location>
        <begin position="687"/>
        <end position="801"/>
    </location>
</feature>
<accession>A0AAD5TGH1</accession>
<keyword evidence="5" id="KW-0808">Transferase</keyword>
<keyword evidence="8 9" id="KW-0067">ATP-binding</keyword>
<evidence type="ECO:0000256" key="3">
    <source>
        <dbReference type="ARBA" id="ARBA00022527"/>
    </source>
</evidence>
<keyword evidence="16" id="KW-1185">Reference proteome</keyword>
<evidence type="ECO:0000259" key="14">
    <source>
        <dbReference type="PROSITE" id="PS51285"/>
    </source>
</evidence>
<keyword evidence="4" id="KW-0597">Phosphoprotein</keyword>
<dbReference type="CDD" id="cd00821">
    <property type="entry name" value="PH"/>
    <property type="match status" value="1"/>
</dbReference>
<dbReference type="InterPro" id="IPR001849">
    <property type="entry name" value="PH_domain"/>
</dbReference>
<dbReference type="Gene3D" id="3.10.20.90">
    <property type="entry name" value="Phosphatidylinositol 3-kinase Catalytic Subunit, Chain A, domain 1"/>
    <property type="match status" value="1"/>
</dbReference>
<dbReference type="GO" id="GO:0005524">
    <property type="term" value="F:ATP binding"/>
    <property type="evidence" value="ECO:0007669"/>
    <property type="project" value="UniProtKB-UniRule"/>
</dbReference>
<feature type="region of interest" description="Disordered" evidence="10">
    <location>
        <begin position="803"/>
        <end position="827"/>
    </location>
</feature>
<feature type="domain" description="AGC-kinase C-terminal" evidence="14">
    <location>
        <begin position="1114"/>
        <end position="1179"/>
    </location>
</feature>
<evidence type="ECO:0000313" key="15">
    <source>
        <dbReference type="EMBL" id="KAJ3175932.1"/>
    </source>
</evidence>
<dbReference type="EMBL" id="JADGJQ010000046">
    <property type="protein sequence ID" value="KAJ3175932.1"/>
    <property type="molecule type" value="Genomic_DNA"/>
</dbReference>